<name>A0A1I2Z7K6_9RHOB</name>
<evidence type="ECO:0008006" key="3">
    <source>
        <dbReference type="Google" id="ProtNLM"/>
    </source>
</evidence>
<dbReference type="Proteomes" id="UP000183635">
    <property type="component" value="Unassembled WGS sequence"/>
</dbReference>
<dbReference type="STRING" id="34004.SAMN04488021_10792"/>
<keyword evidence="2" id="KW-1185">Reference proteome</keyword>
<organism evidence="1 2">
    <name type="scientific">Paracoccus aminovorans</name>
    <dbReference type="NCBI Taxonomy" id="34004"/>
    <lineage>
        <taxon>Bacteria</taxon>
        <taxon>Pseudomonadati</taxon>
        <taxon>Pseudomonadota</taxon>
        <taxon>Alphaproteobacteria</taxon>
        <taxon>Rhodobacterales</taxon>
        <taxon>Paracoccaceae</taxon>
        <taxon>Paracoccus</taxon>
    </lineage>
</organism>
<sequence length="309" mass="33741">MPPAPLQYNETTFALPAFRMMGFFDLPVADPRMRAAALRVLDLFLVAAGDRLAWFIKAGGGSRRPAPQPVDDRTIAQAREWLAQAPFEWPSTLRFNGWLDAPDAIVAPPHLRIEQRAHLALIQVELPPDTPDPVGFADAFCAAVAGLPLVWGVMGMGLYLPTAKDSLVWMLPRVTPRFRAAIEVQPDQAERALRRPAGGGEEDTPRIPDIGWRCLMGPDLGAALDLSALAGTAGVEIRDHGGFTAITAGPAPIWGDVNRAEDISVYRAVAQSLRPARVEWNYVRNVLFGSGGGDEKIDRLEDWFTRYGA</sequence>
<evidence type="ECO:0000313" key="2">
    <source>
        <dbReference type="Proteomes" id="UP000183635"/>
    </source>
</evidence>
<gene>
    <name evidence="1" type="ORF">SAMN04488021_10792</name>
</gene>
<dbReference type="RefSeq" id="WP_074966689.1">
    <property type="nucleotide sequence ID" value="NZ_CBCRYP010000041.1"/>
</dbReference>
<dbReference type="AlphaFoldDB" id="A0A1I2Z7K6"/>
<reference evidence="1 2" key="1">
    <citation type="submission" date="2016-10" db="EMBL/GenBank/DDBJ databases">
        <authorList>
            <person name="de Groot N.N."/>
        </authorList>
    </citation>
    <scope>NUCLEOTIDE SEQUENCE [LARGE SCALE GENOMIC DNA]</scope>
    <source>
        <strain evidence="1 2">DSM 8537</strain>
    </source>
</reference>
<accession>A0A1I2Z7K6</accession>
<evidence type="ECO:0000313" key="1">
    <source>
        <dbReference type="EMBL" id="SFH33843.1"/>
    </source>
</evidence>
<protein>
    <recommendedName>
        <fullName evidence="3">DUF3396 domain-containing protein</fullName>
    </recommendedName>
</protein>
<dbReference type="EMBL" id="FOPU01000007">
    <property type="protein sequence ID" value="SFH33843.1"/>
    <property type="molecule type" value="Genomic_DNA"/>
</dbReference>
<proteinExistence type="predicted"/>